<feature type="region of interest" description="Disordered" evidence="1">
    <location>
        <begin position="1"/>
        <end position="22"/>
    </location>
</feature>
<dbReference type="Proteomes" id="UP000789572">
    <property type="component" value="Unassembled WGS sequence"/>
</dbReference>
<feature type="non-terminal residue" evidence="2">
    <location>
        <position position="1"/>
    </location>
</feature>
<comment type="caution">
    <text evidence="2">The sequence shown here is derived from an EMBL/GenBank/DDBJ whole genome shotgun (WGS) entry which is preliminary data.</text>
</comment>
<keyword evidence="3" id="KW-1185">Reference proteome</keyword>
<name>A0A9N9D1E6_9GLOM</name>
<evidence type="ECO:0000256" key="1">
    <source>
        <dbReference type="SAM" id="MobiDB-lite"/>
    </source>
</evidence>
<organism evidence="2 3">
    <name type="scientific">Paraglomus occultum</name>
    <dbReference type="NCBI Taxonomy" id="144539"/>
    <lineage>
        <taxon>Eukaryota</taxon>
        <taxon>Fungi</taxon>
        <taxon>Fungi incertae sedis</taxon>
        <taxon>Mucoromycota</taxon>
        <taxon>Glomeromycotina</taxon>
        <taxon>Glomeromycetes</taxon>
        <taxon>Paraglomerales</taxon>
        <taxon>Paraglomeraceae</taxon>
        <taxon>Paraglomus</taxon>
    </lineage>
</organism>
<reference evidence="2" key="1">
    <citation type="submission" date="2021-06" db="EMBL/GenBank/DDBJ databases">
        <authorList>
            <person name="Kallberg Y."/>
            <person name="Tangrot J."/>
            <person name="Rosling A."/>
        </authorList>
    </citation>
    <scope>NUCLEOTIDE SEQUENCE</scope>
    <source>
        <strain evidence="2">IA702</strain>
    </source>
</reference>
<evidence type="ECO:0000313" key="2">
    <source>
        <dbReference type="EMBL" id="CAG8622690.1"/>
    </source>
</evidence>
<gene>
    <name evidence="2" type="ORF">POCULU_LOCUS8499</name>
</gene>
<dbReference type="EMBL" id="CAJVPJ010002492">
    <property type="protein sequence ID" value="CAG8622690.1"/>
    <property type="molecule type" value="Genomic_DNA"/>
</dbReference>
<dbReference type="OrthoDB" id="2385048at2759"/>
<evidence type="ECO:0000313" key="3">
    <source>
        <dbReference type="Proteomes" id="UP000789572"/>
    </source>
</evidence>
<feature type="compositionally biased region" description="Basic residues" evidence="1">
    <location>
        <begin position="1"/>
        <end position="13"/>
    </location>
</feature>
<dbReference type="AlphaFoldDB" id="A0A9N9D1E6"/>
<protein>
    <submittedName>
        <fullName evidence="2">10539_t:CDS:1</fullName>
    </submittedName>
</protein>
<sequence>EKNKIPGRRKIPRKPYPVGREGKVLADGSTNIIIQSEPCEDKEIEKTKRLFRVMLPCGIGPQYIIATASTTTKGDEVERVVKMQNNSTIVKFTRPQIFSEYSTAKGAVDINNQSYGMSLCENRNRASEKECDSTRS</sequence>
<proteinExistence type="predicted"/>
<accession>A0A9N9D1E6</accession>